<comment type="caution">
    <text evidence="1">The sequence shown here is derived from an EMBL/GenBank/DDBJ whole genome shotgun (WGS) entry which is preliminary data.</text>
</comment>
<evidence type="ECO:0008006" key="3">
    <source>
        <dbReference type="Google" id="ProtNLM"/>
    </source>
</evidence>
<evidence type="ECO:0000313" key="1">
    <source>
        <dbReference type="EMBL" id="GAV05496.1"/>
    </source>
</evidence>
<organism evidence="1 2">
    <name type="scientific">Ramazzottius varieornatus</name>
    <name type="common">Water bear</name>
    <name type="synonym">Tardigrade</name>
    <dbReference type="NCBI Taxonomy" id="947166"/>
    <lineage>
        <taxon>Eukaryota</taxon>
        <taxon>Metazoa</taxon>
        <taxon>Ecdysozoa</taxon>
        <taxon>Tardigrada</taxon>
        <taxon>Eutardigrada</taxon>
        <taxon>Parachela</taxon>
        <taxon>Hypsibioidea</taxon>
        <taxon>Ramazzottiidae</taxon>
        <taxon>Ramazzottius</taxon>
    </lineage>
</organism>
<evidence type="ECO:0000313" key="2">
    <source>
        <dbReference type="Proteomes" id="UP000186922"/>
    </source>
</evidence>
<proteinExistence type="predicted"/>
<dbReference type="AlphaFoldDB" id="A0A1D1VX47"/>
<sequence>MSVENIPSDAGLSSSWVRDKLVRTYGIVDLPGEFEVFLFEVFLELDIANQHRLRRVSRAWLQDLSTIRLEKVVRMDVSWVISSPNPDFQFESFTDLKFKSAKSASENHLQICQLYSQLVRSVTGRTKVLQLNWTECFHGYTLFESAAVWLILRALFLLAKHVPSVGKGVKYNAPLVGWLLMHGWDS</sequence>
<name>A0A1D1VX47_RAMVA</name>
<gene>
    <name evidence="1" type="primary">RvY_15621</name>
    <name evidence="1" type="synonym">RvY_15621.2</name>
    <name evidence="1" type="ORF">RvY_15621-2</name>
</gene>
<dbReference type="EMBL" id="BDGG01000012">
    <property type="protein sequence ID" value="GAV05496.1"/>
    <property type="molecule type" value="Genomic_DNA"/>
</dbReference>
<protein>
    <recommendedName>
        <fullName evidence="3">F-box domain-containing protein</fullName>
    </recommendedName>
</protein>
<accession>A0A1D1VX47</accession>
<dbReference type="Proteomes" id="UP000186922">
    <property type="component" value="Unassembled WGS sequence"/>
</dbReference>
<reference evidence="1 2" key="1">
    <citation type="journal article" date="2016" name="Nat. Commun.">
        <title>Extremotolerant tardigrade genome and improved radiotolerance of human cultured cells by tardigrade-unique protein.</title>
        <authorList>
            <person name="Hashimoto T."/>
            <person name="Horikawa D.D."/>
            <person name="Saito Y."/>
            <person name="Kuwahara H."/>
            <person name="Kozuka-Hata H."/>
            <person name="Shin-I T."/>
            <person name="Minakuchi Y."/>
            <person name="Ohishi K."/>
            <person name="Motoyama A."/>
            <person name="Aizu T."/>
            <person name="Enomoto A."/>
            <person name="Kondo K."/>
            <person name="Tanaka S."/>
            <person name="Hara Y."/>
            <person name="Koshikawa S."/>
            <person name="Sagara H."/>
            <person name="Miura T."/>
            <person name="Yokobori S."/>
            <person name="Miyagawa K."/>
            <person name="Suzuki Y."/>
            <person name="Kubo T."/>
            <person name="Oyama M."/>
            <person name="Kohara Y."/>
            <person name="Fujiyama A."/>
            <person name="Arakawa K."/>
            <person name="Katayama T."/>
            <person name="Toyoda A."/>
            <person name="Kunieda T."/>
        </authorList>
    </citation>
    <scope>NUCLEOTIDE SEQUENCE [LARGE SCALE GENOMIC DNA]</scope>
    <source>
        <strain evidence="1 2">YOKOZUNA-1</strain>
    </source>
</reference>
<keyword evidence="2" id="KW-1185">Reference proteome</keyword>